<dbReference type="Proteomes" id="UP000192569">
    <property type="component" value="Chromosome I"/>
</dbReference>
<dbReference type="Pfam" id="PF18897">
    <property type="entry name" value="Gp3-like"/>
    <property type="match status" value="1"/>
</dbReference>
<dbReference type="EMBL" id="LT838272">
    <property type="protein sequence ID" value="SMB96818.1"/>
    <property type="molecule type" value="Genomic_DNA"/>
</dbReference>
<dbReference type="RefSeq" id="WP_084665282.1">
    <property type="nucleotide sequence ID" value="NZ_LT838272.1"/>
</dbReference>
<evidence type="ECO:0000313" key="2">
    <source>
        <dbReference type="EMBL" id="SMB96818.1"/>
    </source>
</evidence>
<sequence length="442" mass="49090">MIKGWSDVVRIPRLGTIALGEKDDRGTPRSLDYFVVPPEVQEVYGPQPRELDIILPSDDLETVFPAYLKRYGDQFGLICRGDGETATVNELYARSSGMEYGIAYRDGQFVDAATGEVLLVERSGDKGWVRIPCPYKSCQHYINKKCREVAVLSVLLPRVPGVLGAYSIDTGSFHSYTNIMNSLLILKQMLGRISFIPLKLKVRMQEVHPEVNGKQIKRRVPIMYIDMGDLTLEKVLQLARERKLLAVASLPSLTSAIELEPYNEDVKPELLYVEEEADVPAEPAEVPKAQPAVQVPAQEEKPEPAVQQAEPEQEAVGEPAGMFPEKTVEQPASREERKIESGQNMVVTVQSGPREARTQRGVWVYCSVTLEDGRNTEVWAVPGTPAVDGLKLAKKGDKLFITVQQAKNGKYAITAAVPATEVEGPETEEDFGFEDIFNNEPF</sequence>
<evidence type="ECO:0000313" key="3">
    <source>
        <dbReference type="Proteomes" id="UP000192569"/>
    </source>
</evidence>
<accession>A0A1W1VTY4</accession>
<reference evidence="2 3" key="1">
    <citation type="submission" date="2017-04" db="EMBL/GenBank/DDBJ databases">
        <authorList>
            <person name="Afonso C.L."/>
            <person name="Miller P.J."/>
            <person name="Scott M.A."/>
            <person name="Spackman E."/>
            <person name="Goraichik I."/>
            <person name="Dimitrov K.M."/>
            <person name="Suarez D.L."/>
            <person name="Swayne D.E."/>
        </authorList>
    </citation>
    <scope>NUCLEOTIDE SEQUENCE [LARGE SCALE GENOMIC DNA]</scope>
    <source>
        <strain evidence="2 3">ToBE</strain>
    </source>
</reference>
<feature type="region of interest" description="Disordered" evidence="1">
    <location>
        <begin position="278"/>
        <end position="319"/>
    </location>
</feature>
<dbReference type="STRING" id="698762.SAMN00808754_1670"/>
<name>A0A1W1VTY4_9FIRM</name>
<gene>
    <name evidence="2" type="ORF">SAMN00808754_1670</name>
</gene>
<proteinExistence type="predicted"/>
<dbReference type="InterPro" id="IPR043991">
    <property type="entry name" value="Gp3-like"/>
</dbReference>
<organism evidence="2 3">
    <name type="scientific">Thermanaeromonas toyohensis ToBE</name>
    <dbReference type="NCBI Taxonomy" id="698762"/>
    <lineage>
        <taxon>Bacteria</taxon>
        <taxon>Bacillati</taxon>
        <taxon>Bacillota</taxon>
        <taxon>Clostridia</taxon>
        <taxon>Neomoorellales</taxon>
        <taxon>Neomoorellaceae</taxon>
        <taxon>Thermanaeromonas</taxon>
    </lineage>
</organism>
<dbReference type="OrthoDB" id="1443745at2"/>
<dbReference type="AlphaFoldDB" id="A0A1W1VTY4"/>
<evidence type="ECO:0000256" key="1">
    <source>
        <dbReference type="SAM" id="MobiDB-lite"/>
    </source>
</evidence>
<feature type="compositionally biased region" description="Low complexity" evidence="1">
    <location>
        <begin position="304"/>
        <end position="319"/>
    </location>
</feature>
<feature type="compositionally biased region" description="Low complexity" evidence="1">
    <location>
        <begin position="280"/>
        <end position="297"/>
    </location>
</feature>
<keyword evidence="3" id="KW-1185">Reference proteome</keyword>
<protein>
    <submittedName>
        <fullName evidence="2">Uncharacterized protein</fullName>
    </submittedName>
</protein>